<gene>
    <name evidence="5" type="ORF">Salmuc_02267</name>
</gene>
<dbReference type="InterPro" id="IPR000182">
    <property type="entry name" value="GNAT_dom"/>
</dbReference>
<name>S9QVP0_9RHOB</name>
<dbReference type="CDD" id="cd04301">
    <property type="entry name" value="NAT_SF"/>
    <property type="match status" value="1"/>
</dbReference>
<dbReference type="HOGENOM" id="CLU_013985_11_0_5"/>
<evidence type="ECO:0000256" key="3">
    <source>
        <dbReference type="SAM" id="MobiDB-lite"/>
    </source>
</evidence>
<dbReference type="Gene3D" id="3.40.630.30">
    <property type="match status" value="1"/>
</dbReference>
<dbReference type="SUPFAM" id="SSF55729">
    <property type="entry name" value="Acyl-CoA N-acyltransferases (Nat)"/>
    <property type="match status" value="1"/>
</dbReference>
<keyword evidence="1 5" id="KW-0808">Transferase</keyword>
<dbReference type="PROSITE" id="PS51186">
    <property type="entry name" value="GNAT"/>
    <property type="match status" value="1"/>
</dbReference>
<dbReference type="PANTHER" id="PTHR43877">
    <property type="entry name" value="AMINOALKYLPHOSPHONATE N-ACETYLTRANSFERASE-RELATED-RELATED"/>
    <property type="match status" value="1"/>
</dbReference>
<evidence type="ECO:0000259" key="4">
    <source>
        <dbReference type="PROSITE" id="PS51186"/>
    </source>
</evidence>
<evidence type="ECO:0000313" key="5">
    <source>
        <dbReference type="EMBL" id="EPX83658.1"/>
    </source>
</evidence>
<keyword evidence="2" id="KW-0012">Acyltransferase</keyword>
<dbReference type="GO" id="GO:0016747">
    <property type="term" value="F:acyltransferase activity, transferring groups other than amino-acyl groups"/>
    <property type="evidence" value="ECO:0007669"/>
    <property type="project" value="InterPro"/>
</dbReference>
<dbReference type="InterPro" id="IPR050832">
    <property type="entry name" value="Bact_Acetyltransf"/>
</dbReference>
<dbReference type="AlphaFoldDB" id="S9QVP0"/>
<dbReference type="PANTHER" id="PTHR43877:SF2">
    <property type="entry name" value="AMINOALKYLPHOSPHONATE N-ACETYLTRANSFERASE-RELATED"/>
    <property type="match status" value="1"/>
</dbReference>
<dbReference type="Proteomes" id="UP000015347">
    <property type="component" value="Unassembled WGS sequence"/>
</dbReference>
<feature type="domain" description="N-acetyltransferase" evidence="4">
    <location>
        <begin position="37"/>
        <end position="181"/>
    </location>
</feature>
<feature type="region of interest" description="Disordered" evidence="3">
    <location>
        <begin position="1"/>
        <end position="21"/>
    </location>
</feature>
<keyword evidence="6" id="KW-1185">Reference proteome</keyword>
<protein>
    <submittedName>
        <fullName evidence="5">Putative acetyltransferase</fullName>
    </submittedName>
</protein>
<dbReference type="EMBL" id="APVH01000015">
    <property type="protein sequence ID" value="EPX83658.1"/>
    <property type="molecule type" value="Genomic_DNA"/>
</dbReference>
<evidence type="ECO:0000313" key="6">
    <source>
        <dbReference type="Proteomes" id="UP000015347"/>
    </source>
</evidence>
<dbReference type="InterPro" id="IPR016181">
    <property type="entry name" value="Acyl_CoA_acyltransferase"/>
</dbReference>
<proteinExistence type="predicted"/>
<reference evidence="6" key="1">
    <citation type="journal article" date="2014" name="Stand. Genomic Sci.">
        <title>Genome sequence of the exopolysaccharide-producing Salipiger mucosus type strain (DSM 16094(T)), a moderately halophilic member of the Roseobacter clade.</title>
        <authorList>
            <person name="Riedel T."/>
            <person name="Spring S."/>
            <person name="Fiebig A."/>
            <person name="Petersen J."/>
            <person name="Kyrpides N.C."/>
            <person name="Goker M."/>
            <person name="Klenk H.P."/>
        </authorList>
    </citation>
    <scope>NUCLEOTIDE SEQUENCE [LARGE SCALE GENOMIC DNA]</scope>
    <source>
        <strain evidence="6">DSM 16094</strain>
    </source>
</reference>
<comment type="caution">
    <text evidence="5">The sequence shown here is derived from an EMBL/GenBank/DDBJ whole genome shotgun (WGS) entry which is preliminary data.</text>
</comment>
<dbReference type="STRING" id="1123237.Salmuc_02267"/>
<evidence type="ECO:0000256" key="1">
    <source>
        <dbReference type="ARBA" id="ARBA00022679"/>
    </source>
</evidence>
<organism evidence="5 6">
    <name type="scientific">Salipiger mucosus DSM 16094</name>
    <dbReference type="NCBI Taxonomy" id="1123237"/>
    <lineage>
        <taxon>Bacteria</taxon>
        <taxon>Pseudomonadati</taxon>
        <taxon>Pseudomonadota</taxon>
        <taxon>Alphaproteobacteria</taxon>
        <taxon>Rhodobacterales</taxon>
        <taxon>Roseobacteraceae</taxon>
        <taxon>Salipiger</taxon>
    </lineage>
</organism>
<dbReference type="eggNOG" id="COG0456">
    <property type="taxonomic scope" value="Bacteria"/>
</dbReference>
<evidence type="ECO:0000256" key="2">
    <source>
        <dbReference type="ARBA" id="ARBA00023315"/>
    </source>
</evidence>
<dbReference type="Pfam" id="PF00583">
    <property type="entry name" value="Acetyltransf_1"/>
    <property type="match status" value="1"/>
</dbReference>
<dbReference type="RefSeq" id="WP_020040332.1">
    <property type="nucleotide sequence ID" value="NZ_KE557274.1"/>
</dbReference>
<sequence length="181" mass="20150">MADRAHRPAGGTPAPAGLHIAGAETPGDLEAVRALCWAYRDFLLDDDPSMRETLLTFYPEDRYRALLDRLPEGHDAILLARRGGVPVGCGMIHPLSSDATEVKRLYVAPDARGHGVAQALMEALIARASDTGYRMIRLDTAMTLHAARRLYDRMGFRRRNACYEVPEIARRKLCFFEMPLA</sequence>
<accession>S9QVP0</accession>